<comment type="caution">
    <text evidence="2">The sequence shown here is derived from an EMBL/GenBank/DDBJ whole genome shotgun (WGS) entry which is preliminary data.</text>
</comment>
<accession>A0ABR2HUD1</accession>
<name>A0ABR2HUD1_9EUKA</name>
<evidence type="ECO:0000313" key="2">
    <source>
        <dbReference type="EMBL" id="KAK8852753.1"/>
    </source>
</evidence>
<dbReference type="Gene3D" id="2.30.30.380">
    <property type="entry name" value="Zn-finger domain of Sec23/24"/>
    <property type="match status" value="1"/>
</dbReference>
<proteinExistence type="predicted"/>
<dbReference type="EMBL" id="JAPFFF010000023">
    <property type="protein sequence ID" value="KAK8852753.1"/>
    <property type="molecule type" value="Genomic_DNA"/>
</dbReference>
<dbReference type="InterPro" id="IPR050550">
    <property type="entry name" value="SEC23_SEC24_subfamily"/>
</dbReference>
<reference evidence="2 3" key="1">
    <citation type="submission" date="2024-04" db="EMBL/GenBank/DDBJ databases">
        <title>Tritrichomonas musculus Genome.</title>
        <authorList>
            <person name="Alves-Ferreira E."/>
            <person name="Grigg M."/>
            <person name="Lorenzi H."/>
            <person name="Galac M."/>
        </authorList>
    </citation>
    <scope>NUCLEOTIDE SEQUENCE [LARGE SCALE GENOMIC DNA]</scope>
    <source>
        <strain evidence="2 3">EAF2021</strain>
    </source>
</reference>
<dbReference type="InterPro" id="IPR006895">
    <property type="entry name" value="Znf_Sec23_Sec24"/>
</dbReference>
<keyword evidence="3" id="KW-1185">Reference proteome</keyword>
<feature type="domain" description="Zinc finger Sec23/Sec24-type" evidence="1">
    <location>
        <begin position="19"/>
        <end position="56"/>
    </location>
</feature>
<dbReference type="PANTHER" id="PTHR13803">
    <property type="entry name" value="SEC24-RELATED PROTEIN"/>
    <property type="match status" value="1"/>
</dbReference>
<sequence length="613" mass="69618">MPGMLGNVPVVDYRNRYVVHCSRCHGYLSSNCIVVPEKNSWICALCGNMTTLPKGYDINNGVETHSPVYDIIINNQLFLPLKEKPFLKMFAISIDTNNAEFCQLFTKSVKKALCHIQDESIVICLFSSDHNVTYYDPVRKKSFVICDFDDLQLPPFQFLPFSETKDYLFRSLDSIMKLSKGVKQEQIKTTSNFRNILKIGQKFLKEFGGVFIISLFSISSDADTPNNDNNPFVIPNDQTDIVDIGFSLNSDSISVHIFHQFDESVQNNHSVVTDTIAGLTNGTSFIINNNHYPIINSTNIVSTANIDKSHLANTNTNSSNNNEISNDKNSFSNNNVINSTDSDIPDDLILDSQLQKILCVKYYWKSICILRTHPEVTRTTYLGNCAVRKNGVCTLCAFPRTCQSSISFELLFPRNPSVLGPLNNIVLQFAIMFTNDEGLQINRIITFPVDIGNETQKITDESRVDHAAVSSFIAKLAVKKLRDTDYASCSNFIKEKEKFCFKSFFDFSSLFMNYDDRMPFKYDVDVSDGVFIYGASVNEIILYLMPRKVKRNSSLWKQTNLAVFVIPDKGKENEVKMEIFGDAENDEKNDFNNFYNECKMFVGWNQPVIFLCD</sequence>
<protein>
    <recommendedName>
        <fullName evidence="1">Zinc finger Sec23/Sec24-type domain-containing protein</fullName>
    </recommendedName>
</protein>
<dbReference type="Pfam" id="PF04810">
    <property type="entry name" value="zf-Sec23_Sec24"/>
    <property type="match status" value="1"/>
</dbReference>
<evidence type="ECO:0000259" key="1">
    <source>
        <dbReference type="Pfam" id="PF04810"/>
    </source>
</evidence>
<dbReference type="PANTHER" id="PTHR13803:SF4">
    <property type="entry name" value="SECRETORY 24CD, ISOFORM C"/>
    <property type="match status" value="1"/>
</dbReference>
<dbReference type="Proteomes" id="UP001470230">
    <property type="component" value="Unassembled WGS sequence"/>
</dbReference>
<dbReference type="SUPFAM" id="SSF82919">
    <property type="entry name" value="Zn-finger domain of Sec23/24"/>
    <property type="match status" value="1"/>
</dbReference>
<dbReference type="SUPFAM" id="SSF81995">
    <property type="entry name" value="beta-sandwich domain of Sec23/24"/>
    <property type="match status" value="1"/>
</dbReference>
<gene>
    <name evidence="2" type="ORF">M9Y10_017743</name>
</gene>
<dbReference type="Gene3D" id="2.60.40.1670">
    <property type="entry name" value="beta-sandwich domain of Sec23/24"/>
    <property type="match status" value="1"/>
</dbReference>
<organism evidence="2 3">
    <name type="scientific">Tritrichomonas musculus</name>
    <dbReference type="NCBI Taxonomy" id="1915356"/>
    <lineage>
        <taxon>Eukaryota</taxon>
        <taxon>Metamonada</taxon>
        <taxon>Parabasalia</taxon>
        <taxon>Tritrichomonadida</taxon>
        <taxon>Tritrichomonadidae</taxon>
        <taxon>Tritrichomonas</taxon>
    </lineage>
</organism>
<evidence type="ECO:0000313" key="3">
    <source>
        <dbReference type="Proteomes" id="UP001470230"/>
    </source>
</evidence>
<dbReference type="InterPro" id="IPR036174">
    <property type="entry name" value="Znf_Sec23_Sec24_sf"/>
</dbReference>